<dbReference type="PROSITE" id="PS51257">
    <property type="entry name" value="PROKAR_LIPOPROTEIN"/>
    <property type="match status" value="1"/>
</dbReference>
<evidence type="ECO:0000313" key="2">
    <source>
        <dbReference type="Proteomes" id="UP000006683"/>
    </source>
</evidence>
<dbReference type="Pfam" id="PF06291">
    <property type="entry name" value="Lambda_Bor"/>
    <property type="match status" value="1"/>
</dbReference>
<dbReference type="GeneID" id="67181524"/>
<dbReference type="STRING" id="550540.Fbal_1300"/>
<keyword evidence="2" id="KW-1185">Reference proteome</keyword>
<dbReference type="OrthoDB" id="6305753at2"/>
<proteinExistence type="predicted"/>
<dbReference type="RefSeq" id="WP_013344812.1">
    <property type="nucleotide sequence ID" value="NC_014541.1"/>
</dbReference>
<dbReference type="InterPro" id="IPR010438">
    <property type="entry name" value="Lambda_Bor"/>
</dbReference>
<dbReference type="AlphaFoldDB" id="E1SLX4"/>
<evidence type="ECO:0000313" key="1">
    <source>
        <dbReference type="EMBL" id="ADN75506.1"/>
    </source>
</evidence>
<gene>
    <name evidence="1" type="ordered locus">Fbal_1300</name>
</gene>
<dbReference type="EMBL" id="CP002209">
    <property type="protein sequence ID" value="ADN75506.1"/>
    <property type="molecule type" value="Genomic_DNA"/>
</dbReference>
<dbReference type="HOGENOM" id="CLU_2301662_0_0_6"/>
<dbReference type="Proteomes" id="UP000006683">
    <property type="component" value="Chromosome"/>
</dbReference>
<organism evidence="1 2">
    <name type="scientific">Ferrimonas balearica (strain DSM 9799 / CCM 4581 / KCTC 23876 / PAT)</name>
    <dbReference type="NCBI Taxonomy" id="550540"/>
    <lineage>
        <taxon>Bacteria</taxon>
        <taxon>Pseudomonadati</taxon>
        <taxon>Pseudomonadota</taxon>
        <taxon>Gammaproteobacteria</taxon>
        <taxon>Alteromonadales</taxon>
        <taxon>Ferrimonadaceae</taxon>
        <taxon>Ferrimonas</taxon>
    </lineage>
</organism>
<sequence length="100" mass="10833">MKRITLAMIATLALTGCHTIHFDYQEPVVSNAAKSTDEWHHNVALALVEVSKPVDLAQNCGANGWASVKTETTFLNGLPVAVIPYLGLIWTPKTATVQCQ</sequence>
<name>E1SLX4_FERBD</name>
<dbReference type="eggNOG" id="ENOG5032FN5">
    <property type="taxonomic scope" value="Bacteria"/>
</dbReference>
<keyword evidence="1" id="KW-0449">Lipoprotein</keyword>
<reference evidence="1 2" key="1">
    <citation type="journal article" date="2010" name="Stand. Genomic Sci.">
        <title>Complete genome sequence of Ferrimonas balearica type strain (PAT).</title>
        <authorList>
            <person name="Nolan M."/>
            <person name="Sikorski J."/>
            <person name="Davenport K."/>
            <person name="Lucas S."/>
            <person name="Glavina Del Rio T."/>
            <person name="Tice H."/>
            <person name="Cheng J."/>
            <person name="Goodwin L."/>
            <person name="Pitluck S."/>
            <person name="Liolios K."/>
            <person name="Ivanova N."/>
            <person name="Mavromatis K."/>
            <person name="Ovchinnikova G."/>
            <person name="Pati A."/>
            <person name="Chen A."/>
            <person name="Palaniappan K."/>
            <person name="Land M."/>
            <person name="Hauser L."/>
            <person name="Chang Y."/>
            <person name="Jeffries C."/>
            <person name="Tapia R."/>
            <person name="Brettin T."/>
            <person name="Detter J."/>
            <person name="Han C."/>
            <person name="Yasawong M."/>
            <person name="Rohde M."/>
            <person name="Tindall B."/>
            <person name="Goker M."/>
            <person name="Woyke T."/>
            <person name="Bristow J."/>
            <person name="Eisen J."/>
            <person name="Markowitz V."/>
            <person name="Hugenholtz P."/>
            <person name="Kyrpides N."/>
            <person name="Klenk H."/>
            <person name="Lapidus A."/>
        </authorList>
    </citation>
    <scope>NUCLEOTIDE SEQUENCE [LARGE SCALE GENOMIC DNA]</scope>
    <source>
        <strain evidence="2">DSM 9799 / CCM 4581 / KCTC 23876 / PAT</strain>
    </source>
</reference>
<protein>
    <submittedName>
        <fullName evidence="1">Lipoprotein</fullName>
    </submittedName>
</protein>
<accession>E1SLX4</accession>
<dbReference type="KEGG" id="fbl:Fbal_1300"/>